<dbReference type="GO" id="GO:0019901">
    <property type="term" value="F:protein kinase binding"/>
    <property type="evidence" value="ECO:0007669"/>
    <property type="project" value="TreeGrafter"/>
</dbReference>
<dbReference type="PANTHER" id="PTHR13743">
    <property type="entry name" value="BEIGE/BEACH-RELATED"/>
    <property type="match status" value="1"/>
</dbReference>
<sequence>MGLVVHFFSLRTASNTGFEVFIQNSGNVVVAALTKREYLTSTVNSSVLLDSQWHYVTVAITPPKRPFSYSQINVYIDFMQKISATLKVQAINEPFVFCSVGSILPEIKTQQLKTLTNTNSLPRSSSQDTSHSYKGMLPSLLERTLSTNVTNYFTLPLRSQASYDPNVKNFPLGMQDTVFGEQQCLNGQIGGVLLAEPTTSLKTIFDVGINFASIFSQDNDILELTSRFVFCYSPAAYLQNTCLDLIPIGKYLGLVQAQHCRIVKIQDTINSIGGIQAILPILHDIVKNQRDDLYVSGGDEETSENEEVTKTPLAEEFSDWEMLTSNSYTEWKMLQYPVAGFMCFLRYLVHEHENNQENLLNSECLSIVGMMLQKCSMRIFKVNTLMGTHLLIESLQGHKTVGGRSNLALLEDLYTSIAFNFDIWVHMNFQITLGHVQYLSAMIKNDRKYFRKKFGIQYFLDVIRQYYSAPENMTPEDAMTIRSTLYAIVRFYLQKDVNIKEIVTIIAFLSSVKQDQVLIEFLDMMAMHVKGKNCRDQLILLMHEPQTANLLYNYFIDKNYSCQLQEAAIRFISSLLSSSRVHPKYKQIMRLHDPAADVSLFPGFFSYTIPMTLSSTILFHMLDEMLTSEIDYCGLIFLIHHVSSCELPVKLEVAKRLLQTTFTNENSPHSIAKQAGWQESIARLLIRKPIDNVKPDEEKRKSFGINLDVLLEDENEFNNQGDLISFCEQHLEMEHQDHGEGVISLNEIQASVTEAANVIESEIKELAESVSGAVVENVTSVFSVIRQTTHDIQDTFESFAMGSSTDSADANASHILRMVYDLVVLGSNEDESKKCSTKLLDGVLALLDALMIFQQDSSDDWSDMVRLCLGLLLKCSHHPDPGVVAMATARLHANLKCRNTENPSELAYLLFSINRALDNAIEVFFKRFLVGDPEEYSFLMPVMKALIEKCRNVFNLDINLPDLPSTSSGPVFFNDFQMYSTSKKWRNFMEKIVAYVLYPCHYCKDF</sequence>
<dbReference type="Proteomes" id="UP000092445">
    <property type="component" value="Unassembled WGS sequence"/>
</dbReference>
<dbReference type="STRING" id="7398.A0A1A9ZKD6"/>
<organism evidence="2 3">
    <name type="scientific">Glossina pallidipes</name>
    <name type="common">Tsetse fly</name>
    <dbReference type="NCBI Taxonomy" id="7398"/>
    <lineage>
        <taxon>Eukaryota</taxon>
        <taxon>Metazoa</taxon>
        <taxon>Ecdysozoa</taxon>
        <taxon>Arthropoda</taxon>
        <taxon>Hexapoda</taxon>
        <taxon>Insecta</taxon>
        <taxon>Pterygota</taxon>
        <taxon>Neoptera</taxon>
        <taxon>Endopterygota</taxon>
        <taxon>Diptera</taxon>
        <taxon>Brachycera</taxon>
        <taxon>Muscomorpha</taxon>
        <taxon>Hippoboscoidea</taxon>
        <taxon>Glossinidae</taxon>
        <taxon>Glossina</taxon>
    </lineage>
</organism>
<name>A0A1A9ZKD6_GLOPL</name>
<dbReference type="VEuPathDB" id="VectorBase:GPAI017528"/>
<dbReference type="GO" id="GO:0005829">
    <property type="term" value="C:cytosol"/>
    <property type="evidence" value="ECO:0007669"/>
    <property type="project" value="TreeGrafter"/>
</dbReference>
<keyword evidence="3" id="KW-1185">Reference proteome</keyword>
<dbReference type="PANTHER" id="PTHR13743:SF112">
    <property type="entry name" value="BEACH DOMAIN-CONTAINING PROTEIN"/>
    <property type="match status" value="1"/>
</dbReference>
<reference evidence="2" key="2">
    <citation type="submission" date="2020-05" db="UniProtKB">
        <authorList>
            <consortium name="EnsemblMetazoa"/>
        </authorList>
    </citation>
    <scope>IDENTIFICATION</scope>
    <source>
        <strain evidence="2">IAEA</strain>
    </source>
</reference>
<dbReference type="InterPro" id="IPR050865">
    <property type="entry name" value="BEACH_Domain"/>
</dbReference>
<dbReference type="InterPro" id="IPR031570">
    <property type="entry name" value="NBEA/BDCP_DUF4704"/>
</dbReference>
<reference evidence="3" key="1">
    <citation type="submission" date="2014-03" db="EMBL/GenBank/DDBJ databases">
        <authorList>
            <person name="Aksoy S."/>
            <person name="Warren W."/>
            <person name="Wilson R.K."/>
        </authorList>
    </citation>
    <scope>NUCLEOTIDE SEQUENCE [LARGE SCALE GENOMIC DNA]</scope>
    <source>
        <strain evidence="3">IAEA</strain>
    </source>
</reference>
<evidence type="ECO:0000313" key="3">
    <source>
        <dbReference type="Proteomes" id="UP000092445"/>
    </source>
</evidence>
<dbReference type="Pfam" id="PF16057">
    <property type="entry name" value="DUF4800"/>
    <property type="match status" value="1"/>
</dbReference>
<dbReference type="AlphaFoldDB" id="A0A1A9ZKD6"/>
<dbReference type="GO" id="GO:0008104">
    <property type="term" value="P:intracellular protein localization"/>
    <property type="evidence" value="ECO:0007669"/>
    <property type="project" value="TreeGrafter"/>
</dbReference>
<accession>A0A1A9ZKD6</accession>
<dbReference type="GO" id="GO:0016020">
    <property type="term" value="C:membrane"/>
    <property type="evidence" value="ECO:0007669"/>
    <property type="project" value="TreeGrafter"/>
</dbReference>
<evidence type="ECO:0000259" key="1">
    <source>
        <dbReference type="Pfam" id="PF15787"/>
    </source>
</evidence>
<dbReference type="Pfam" id="PF15787">
    <property type="entry name" value="DUF4704"/>
    <property type="match status" value="1"/>
</dbReference>
<feature type="domain" description="DUF4704" evidence="1">
    <location>
        <begin position="254"/>
        <end position="658"/>
    </location>
</feature>
<proteinExistence type="predicted"/>
<protein>
    <submittedName>
        <fullName evidence="2">DUF4704 domain-containing protein</fullName>
    </submittedName>
</protein>
<dbReference type="EnsemblMetazoa" id="GPAI017528-RA">
    <property type="protein sequence ID" value="GPAI017528-PA"/>
    <property type="gene ID" value="GPAI017528"/>
</dbReference>
<evidence type="ECO:0000313" key="2">
    <source>
        <dbReference type="EnsemblMetazoa" id="GPAI017528-PA"/>
    </source>
</evidence>